<dbReference type="Proteomes" id="UP000186955">
    <property type="component" value="Unassembled WGS sequence"/>
</dbReference>
<dbReference type="GO" id="GO:0032259">
    <property type="term" value="P:methylation"/>
    <property type="evidence" value="ECO:0007669"/>
    <property type="project" value="UniProtKB-KW"/>
</dbReference>
<evidence type="ECO:0000256" key="6">
    <source>
        <dbReference type="ARBA" id="ARBA00022723"/>
    </source>
</evidence>
<gene>
    <name evidence="12" type="ORF">PENSUB_11873</name>
</gene>
<feature type="compositionally biased region" description="Polar residues" evidence="8">
    <location>
        <begin position="135"/>
        <end position="152"/>
    </location>
</feature>
<keyword evidence="6" id="KW-0479">Metal-binding</keyword>
<dbReference type="SUPFAM" id="SSF82199">
    <property type="entry name" value="SET domain"/>
    <property type="match status" value="1"/>
</dbReference>
<evidence type="ECO:0000256" key="5">
    <source>
        <dbReference type="ARBA" id="ARBA00022691"/>
    </source>
</evidence>
<keyword evidence="7" id="KW-0862">Zinc</keyword>
<evidence type="ECO:0000256" key="1">
    <source>
        <dbReference type="ARBA" id="ARBA00004286"/>
    </source>
</evidence>
<feature type="domain" description="Post-SET" evidence="11">
    <location>
        <begin position="580"/>
        <end position="596"/>
    </location>
</feature>
<feature type="domain" description="Pre-SET" evidence="10">
    <location>
        <begin position="363"/>
        <end position="435"/>
    </location>
</feature>
<dbReference type="PROSITE" id="PS50867">
    <property type="entry name" value="PRE_SET"/>
    <property type="match status" value="1"/>
</dbReference>
<feature type="compositionally biased region" description="Low complexity" evidence="8">
    <location>
        <begin position="185"/>
        <end position="196"/>
    </location>
</feature>
<accession>A0A1Q5T305</accession>
<dbReference type="STRING" id="1316194.A0A1Q5T305"/>
<reference evidence="12 13" key="1">
    <citation type="submission" date="2016-10" db="EMBL/GenBank/DDBJ databases">
        <title>Genome sequence of the ascomycete fungus Penicillium subrubescens.</title>
        <authorList>
            <person name="De Vries R.P."/>
            <person name="Peng M."/>
            <person name="Dilokpimol A."/>
            <person name="Hilden K."/>
            <person name="Makela M.R."/>
            <person name="Grigoriev I."/>
            <person name="Riley R."/>
            <person name="Granchi Z."/>
        </authorList>
    </citation>
    <scope>NUCLEOTIDE SEQUENCE [LARGE SCALE GENOMIC DNA]</scope>
    <source>
        <strain evidence="12 13">CBS 132785</strain>
    </source>
</reference>
<keyword evidence="4 12" id="KW-0808">Transferase</keyword>
<evidence type="ECO:0000256" key="8">
    <source>
        <dbReference type="SAM" id="MobiDB-lite"/>
    </source>
</evidence>
<dbReference type="Gene3D" id="2.170.270.10">
    <property type="entry name" value="SET domain"/>
    <property type="match status" value="1"/>
</dbReference>
<dbReference type="PROSITE" id="PS50868">
    <property type="entry name" value="POST_SET"/>
    <property type="match status" value="1"/>
</dbReference>
<comment type="caution">
    <text evidence="12">The sequence shown here is derived from an EMBL/GenBank/DDBJ whole genome shotgun (WGS) entry which is preliminary data.</text>
</comment>
<dbReference type="GO" id="GO:0005634">
    <property type="term" value="C:nucleus"/>
    <property type="evidence" value="ECO:0007669"/>
    <property type="project" value="InterPro"/>
</dbReference>
<evidence type="ECO:0000256" key="4">
    <source>
        <dbReference type="ARBA" id="ARBA00022679"/>
    </source>
</evidence>
<feature type="domain" description="SET" evidence="9">
    <location>
        <begin position="438"/>
        <end position="568"/>
    </location>
</feature>
<evidence type="ECO:0000313" key="13">
    <source>
        <dbReference type="Proteomes" id="UP000186955"/>
    </source>
</evidence>
<feature type="region of interest" description="Disordered" evidence="8">
    <location>
        <begin position="32"/>
        <end position="66"/>
    </location>
</feature>
<dbReference type="GO" id="GO:0008270">
    <property type="term" value="F:zinc ion binding"/>
    <property type="evidence" value="ECO:0007669"/>
    <property type="project" value="InterPro"/>
</dbReference>
<feature type="compositionally biased region" description="Basic and acidic residues" evidence="8">
    <location>
        <begin position="56"/>
        <end position="66"/>
    </location>
</feature>
<evidence type="ECO:0000259" key="11">
    <source>
        <dbReference type="PROSITE" id="PS50868"/>
    </source>
</evidence>
<dbReference type="PANTHER" id="PTHR46223:SF3">
    <property type="entry name" value="HISTONE-LYSINE N-METHYLTRANSFERASE SET-23"/>
    <property type="match status" value="1"/>
</dbReference>
<sequence>MQGLAGPPTSGYPPTREVIDLTLDDTDVMDLDEVIPFPDPTPERSKQEQNGLSPLVKKEPQSDRRTFVSTLAHRAQSLSPQKQKRNALEQAGFNVSKNLDSSSVVYHHSPYDSGDNERSYRVVSTTIPQKRKSQSTEASDLGNITNKNSSFRLLQPNGVGSSGEGPSRPSEKALGKRPMVVPRTPSLQPQLPPQNSVSVVIPSPSAAQKEKIKAALKPEFLGLDERYFPVGQEEKAKAKRRAYPMAKTTTPAVNKKVVSFAVAKPTAKEPGLKKPSASLSLRRSVFSNASLSNSVTAETATQASTAKFLRKKLRKKLKRIPGGPEMEFDIDDEKLAALSANFSFVGDYRLGPGVTPVDNAFLTGCDCGSVCDPNSCHCLIQEEESDRFIVAYERLPSGKVVVRQDFLNRKAMISECSGRCQCARNDCWNHVVQRGRQICLEVFDTGERGLGLRCPQPLITGQFIDCYFGEVITQNDADARESANEGKPSYLFNLDWLIGNGPHAYEDGYVIDGQKFGAATRFINHSCNPNCKIIPVSVNNLSDDRLYYLAFFAIRDIPANTELTFDYHPNWDGSKKVDPNAVKCLCGEENCRGQLWPNSRKKKRQ</sequence>
<evidence type="ECO:0000259" key="10">
    <source>
        <dbReference type="PROSITE" id="PS50867"/>
    </source>
</evidence>
<organism evidence="12 13">
    <name type="scientific">Penicillium subrubescens</name>
    <dbReference type="NCBI Taxonomy" id="1316194"/>
    <lineage>
        <taxon>Eukaryota</taxon>
        <taxon>Fungi</taxon>
        <taxon>Dikarya</taxon>
        <taxon>Ascomycota</taxon>
        <taxon>Pezizomycotina</taxon>
        <taxon>Eurotiomycetes</taxon>
        <taxon>Eurotiomycetidae</taxon>
        <taxon>Eurotiales</taxon>
        <taxon>Aspergillaceae</taxon>
        <taxon>Penicillium</taxon>
    </lineage>
</organism>
<dbReference type="OrthoDB" id="308383at2759"/>
<dbReference type="GO" id="GO:0005694">
    <property type="term" value="C:chromosome"/>
    <property type="evidence" value="ECO:0007669"/>
    <property type="project" value="UniProtKB-SubCell"/>
</dbReference>
<name>A0A1Q5T305_9EURO</name>
<dbReference type="AlphaFoldDB" id="A0A1Q5T305"/>
<keyword evidence="5" id="KW-0949">S-adenosyl-L-methionine</keyword>
<comment type="subcellular location">
    <subcellularLocation>
        <location evidence="1">Chromosome</location>
    </subcellularLocation>
</comment>
<dbReference type="InterPro" id="IPR050973">
    <property type="entry name" value="H3K9_Histone-Lys_N-MTase"/>
</dbReference>
<evidence type="ECO:0000259" key="9">
    <source>
        <dbReference type="PROSITE" id="PS50280"/>
    </source>
</evidence>
<dbReference type="PROSITE" id="PS50280">
    <property type="entry name" value="SET"/>
    <property type="match status" value="1"/>
</dbReference>
<evidence type="ECO:0000256" key="2">
    <source>
        <dbReference type="ARBA" id="ARBA00022454"/>
    </source>
</evidence>
<evidence type="ECO:0000256" key="7">
    <source>
        <dbReference type="ARBA" id="ARBA00022833"/>
    </source>
</evidence>
<protein>
    <submittedName>
        <fullName evidence="12">Histone-lysine N-methyltransferase, H3 lysine-9 specific</fullName>
    </submittedName>
</protein>
<keyword evidence="3 12" id="KW-0489">Methyltransferase</keyword>
<feature type="region of interest" description="Disordered" evidence="8">
    <location>
        <begin position="126"/>
        <end position="196"/>
    </location>
</feature>
<dbReference type="Pfam" id="PF00856">
    <property type="entry name" value="SET"/>
    <property type="match status" value="1"/>
</dbReference>
<dbReference type="InterPro" id="IPR046341">
    <property type="entry name" value="SET_dom_sf"/>
</dbReference>
<dbReference type="Pfam" id="PF05033">
    <property type="entry name" value="Pre-SET"/>
    <property type="match status" value="1"/>
</dbReference>
<evidence type="ECO:0000313" key="12">
    <source>
        <dbReference type="EMBL" id="OKO94606.1"/>
    </source>
</evidence>
<dbReference type="GO" id="GO:0042054">
    <property type="term" value="F:histone methyltransferase activity"/>
    <property type="evidence" value="ECO:0007669"/>
    <property type="project" value="InterPro"/>
</dbReference>
<keyword evidence="2" id="KW-0158">Chromosome</keyword>
<keyword evidence="13" id="KW-1185">Reference proteome</keyword>
<evidence type="ECO:0000256" key="3">
    <source>
        <dbReference type="ARBA" id="ARBA00022603"/>
    </source>
</evidence>
<dbReference type="PANTHER" id="PTHR46223">
    <property type="entry name" value="HISTONE-LYSINE N-METHYLTRANSFERASE SUV39H"/>
    <property type="match status" value="1"/>
</dbReference>
<dbReference type="InterPro" id="IPR001214">
    <property type="entry name" value="SET_dom"/>
</dbReference>
<dbReference type="EMBL" id="MNBE01000719">
    <property type="protein sequence ID" value="OKO94606.1"/>
    <property type="molecule type" value="Genomic_DNA"/>
</dbReference>
<proteinExistence type="predicted"/>
<dbReference type="InterPro" id="IPR003616">
    <property type="entry name" value="Post-SET_dom"/>
</dbReference>
<dbReference type="InterPro" id="IPR007728">
    <property type="entry name" value="Pre-SET_dom"/>
</dbReference>
<dbReference type="SMART" id="SM00317">
    <property type="entry name" value="SET"/>
    <property type="match status" value="1"/>
</dbReference>